<gene>
    <name evidence="4" type="ORF">SAMN06275492_12218</name>
</gene>
<keyword evidence="3" id="KW-0411">Iron-sulfur</keyword>
<dbReference type="PANTHER" id="PTHR42827:SF1">
    <property type="entry name" value="IRON-SULFUR CLUSTER-BINDING PROTEIN"/>
    <property type="match status" value="1"/>
</dbReference>
<dbReference type="GO" id="GO:0046872">
    <property type="term" value="F:metal ion binding"/>
    <property type="evidence" value="ECO:0007669"/>
    <property type="project" value="UniProtKB-KW"/>
</dbReference>
<dbReference type="GO" id="GO:0051536">
    <property type="term" value="F:iron-sulfur cluster binding"/>
    <property type="evidence" value="ECO:0007669"/>
    <property type="project" value="UniProtKB-KW"/>
</dbReference>
<keyword evidence="5" id="KW-1185">Reference proteome</keyword>
<keyword evidence="1" id="KW-0479">Metal-binding</keyword>
<dbReference type="STRING" id="561720.SAMN06275492_12218"/>
<keyword evidence="2" id="KW-0408">Iron</keyword>
<dbReference type="OrthoDB" id="9815745at2"/>
<name>A0A1X7K7K5_9BACT</name>
<organism evidence="4 5">
    <name type="scientific">Dethiosulfovibrio salsuginis</name>
    <dbReference type="NCBI Taxonomy" id="561720"/>
    <lineage>
        <taxon>Bacteria</taxon>
        <taxon>Thermotogati</taxon>
        <taxon>Synergistota</taxon>
        <taxon>Synergistia</taxon>
        <taxon>Synergistales</taxon>
        <taxon>Dethiosulfovibrionaceae</taxon>
        <taxon>Dethiosulfovibrio</taxon>
    </lineage>
</organism>
<dbReference type="SUPFAM" id="SSF54862">
    <property type="entry name" value="4Fe-4S ferredoxins"/>
    <property type="match status" value="1"/>
</dbReference>
<dbReference type="PROSITE" id="PS00198">
    <property type="entry name" value="4FE4S_FER_1"/>
    <property type="match status" value="1"/>
</dbReference>
<dbReference type="RefSeq" id="WP_085544966.1">
    <property type="nucleotide sequence ID" value="NZ_FXBB01000022.1"/>
</dbReference>
<dbReference type="InterPro" id="IPR017900">
    <property type="entry name" value="4Fe4S_Fe_S_CS"/>
</dbReference>
<evidence type="ECO:0000313" key="4">
    <source>
        <dbReference type="EMBL" id="SMG36784.1"/>
    </source>
</evidence>
<dbReference type="AlphaFoldDB" id="A0A1X7K7K5"/>
<sequence length="227" mass="24393">MGITAMKLKDRALALGANLVGIADVSSLEVPFDRAISVAVALNRDIVSSVGQGPHIEYQAEYLSVNAKIDQVLGEITCWIQGEGYAAVVEPASSPNFDREKLAAAFPHKTAATMSGLGWIGKNALLVTKEYGSAVRLGTVFTDAPLQADVPQASSLCGSCTLCRKACPVAAPGETLWSPGMAREDLVDIRSCWGQLRLFMEERELKHAICGICIQACPWTKKYLHSR</sequence>
<dbReference type="EMBL" id="FXBB01000022">
    <property type="protein sequence ID" value="SMG36784.1"/>
    <property type="molecule type" value="Genomic_DNA"/>
</dbReference>
<proteinExistence type="predicted"/>
<evidence type="ECO:0000256" key="2">
    <source>
        <dbReference type="ARBA" id="ARBA00023004"/>
    </source>
</evidence>
<evidence type="ECO:0000313" key="5">
    <source>
        <dbReference type="Proteomes" id="UP000193355"/>
    </source>
</evidence>
<dbReference type="Proteomes" id="UP000193355">
    <property type="component" value="Unassembled WGS sequence"/>
</dbReference>
<evidence type="ECO:0000256" key="1">
    <source>
        <dbReference type="ARBA" id="ARBA00022723"/>
    </source>
</evidence>
<accession>A0A1X7K7K5</accession>
<evidence type="ECO:0000256" key="3">
    <source>
        <dbReference type="ARBA" id="ARBA00023014"/>
    </source>
</evidence>
<evidence type="ECO:0008006" key="6">
    <source>
        <dbReference type="Google" id="ProtNLM"/>
    </source>
</evidence>
<protein>
    <recommendedName>
        <fullName evidence="6">Epoxyqueuosine reductase</fullName>
    </recommendedName>
</protein>
<dbReference type="PANTHER" id="PTHR42827">
    <property type="entry name" value="IRON-SULFUR CLUSTER-BINDING PROTEIN-RELATED"/>
    <property type="match status" value="1"/>
</dbReference>
<reference evidence="5" key="1">
    <citation type="submission" date="2017-04" db="EMBL/GenBank/DDBJ databases">
        <authorList>
            <person name="Varghese N."/>
            <person name="Submissions S."/>
        </authorList>
    </citation>
    <scope>NUCLEOTIDE SEQUENCE [LARGE SCALE GENOMIC DNA]</scope>
    <source>
        <strain evidence="5">USBA 82</strain>
    </source>
</reference>